<keyword evidence="2" id="KW-1185">Reference proteome</keyword>
<evidence type="ECO:0000313" key="2">
    <source>
        <dbReference type="Proteomes" id="UP000828048"/>
    </source>
</evidence>
<protein>
    <submittedName>
        <fullName evidence="1">Uncharacterized protein</fullName>
    </submittedName>
</protein>
<dbReference type="EMBL" id="CM037152">
    <property type="protein sequence ID" value="KAH7833095.1"/>
    <property type="molecule type" value="Genomic_DNA"/>
</dbReference>
<reference evidence="1 2" key="1">
    <citation type="journal article" date="2021" name="Hortic Res">
        <title>High-quality reference genome and annotation aids understanding of berry development for evergreen blueberry (Vaccinium darrowii).</title>
        <authorList>
            <person name="Yu J."/>
            <person name="Hulse-Kemp A.M."/>
            <person name="Babiker E."/>
            <person name="Staton M."/>
        </authorList>
    </citation>
    <scope>NUCLEOTIDE SEQUENCE [LARGE SCALE GENOMIC DNA]</scope>
    <source>
        <strain evidence="2">cv. NJ 8807/NJ 8810</strain>
        <tissue evidence="1">Young leaf</tissue>
    </source>
</reference>
<name>A0ACB7WX53_9ERIC</name>
<evidence type="ECO:0000313" key="1">
    <source>
        <dbReference type="EMBL" id="KAH7833095.1"/>
    </source>
</evidence>
<sequence length="166" mass="18217">MPRRIPDYPDAYVGRAFSSVAGFGGPKLTWLRHKASSLEARLARRPSLSRVPNLALLLRDNVSTGLHSSASATTNKSSTKQPLPKGEIRPSGKGGFIRMNNESWLKAQACGLGRSKRVGYARLMVDEKSVVEQAQDFQMMVAEMTSKGIKIGDNTVFSLIFGRKIH</sequence>
<proteinExistence type="predicted"/>
<dbReference type="Proteomes" id="UP000828048">
    <property type="component" value="Chromosome 2"/>
</dbReference>
<accession>A0ACB7WX53</accession>
<organism evidence="1 2">
    <name type="scientific">Vaccinium darrowii</name>
    <dbReference type="NCBI Taxonomy" id="229202"/>
    <lineage>
        <taxon>Eukaryota</taxon>
        <taxon>Viridiplantae</taxon>
        <taxon>Streptophyta</taxon>
        <taxon>Embryophyta</taxon>
        <taxon>Tracheophyta</taxon>
        <taxon>Spermatophyta</taxon>
        <taxon>Magnoliopsida</taxon>
        <taxon>eudicotyledons</taxon>
        <taxon>Gunneridae</taxon>
        <taxon>Pentapetalae</taxon>
        <taxon>asterids</taxon>
        <taxon>Ericales</taxon>
        <taxon>Ericaceae</taxon>
        <taxon>Vaccinioideae</taxon>
        <taxon>Vaccinieae</taxon>
        <taxon>Vaccinium</taxon>
    </lineage>
</organism>
<gene>
    <name evidence="1" type="ORF">Vadar_003114</name>
</gene>
<comment type="caution">
    <text evidence="1">The sequence shown here is derived from an EMBL/GenBank/DDBJ whole genome shotgun (WGS) entry which is preliminary data.</text>
</comment>